<feature type="compositionally biased region" description="Basic and acidic residues" evidence="1">
    <location>
        <begin position="1180"/>
        <end position="1201"/>
    </location>
</feature>
<feature type="domain" description="RAP" evidence="2">
    <location>
        <begin position="803"/>
        <end position="860"/>
    </location>
</feature>
<organism evidence="3 4">
    <name type="scientific">Vitrella brassicaformis (strain CCMP3155)</name>
    <dbReference type="NCBI Taxonomy" id="1169540"/>
    <lineage>
        <taxon>Eukaryota</taxon>
        <taxon>Sar</taxon>
        <taxon>Alveolata</taxon>
        <taxon>Colpodellida</taxon>
        <taxon>Vitrellaceae</taxon>
        <taxon>Vitrella</taxon>
    </lineage>
</organism>
<dbReference type="PANTHER" id="PTHR21228:SF40">
    <property type="entry name" value="LD45607P"/>
    <property type="match status" value="1"/>
</dbReference>
<gene>
    <name evidence="3" type="ORF">Vbra_9265</name>
</gene>
<feature type="region of interest" description="Disordered" evidence="1">
    <location>
        <begin position="953"/>
        <end position="1248"/>
    </location>
</feature>
<accession>A0A0G4FK95</accession>
<dbReference type="InParanoid" id="A0A0G4FK95"/>
<dbReference type="GO" id="GO:0035770">
    <property type="term" value="C:ribonucleoprotein granule"/>
    <property type="evidence" value="ECO:0007669"/>
    <property type="project" value="TreeGrafter"/>
</dbReference>
<feature type="compositionally biased region" description="Pro residues" evidence="1">
    <location>
        <begin position="960"/>
        <end position="969"/>
    </location>
</feature>
<dbReference type="VEuPathDB" id="CryptoDB:Vbra_9265"/>
<name>A0A0G4FK95_VITBC</name>
<sequence length="1367" mass="153588">MEVAPSQPQRLHPDLPPIREINSLTRPQVIAALKAADQTGGVDDDYWECLLDRTRQLAPQLLPDDLRRVYRSLASAKRHDLATGTALNRRLREVVHSLSLDQIARILFCLQEMQWRPTWSILKMMEKAEKDLHEATPKQLREIVATFVRLHIPISSDFYQALLKKVGDYVPRVVKQFEPADFAVILNAYAQLGLRHEKLFDVCAHHASYQLDKFSALQLALTINAYARMQIRRLMLLRSVADQVVARADELSPQNMSNIVNAFAKLEYTDPHVFDEIAPRVSVKVRHFSPQQLSNVANAFAKAGIKNDVLFDRIAKMSIRVMDRFKAQEVANLANAYAKLEYANKPLFAAIADETIWRGTVALEVPQNRFTMRDTAELANAFAKLGMHDLRVFLSLTKLMRKAMKSRQGAEDTPDGQTLSMIIHAYAKAGKRFHFFLRFIAHYLLEYRNKYSTMGLSNILHGCQKLGIKHQLLFGSILQQSKERLEQFSPQGLVVLLHAFSRLDVYKRSFVRRALKQCGIYLAQFESIDMAALSQALAEFRYRDVHFLKKIGRAVMTKKYDLSNQQLATILYSYARLRINDKVLFDALLQEAYERQHRLKEQELVNIALAMVLRDVEKITITSIANPPSQPTETQQIEDSPTGVAPAEPSAEITPVTTDTAPSASAAAGGGLLSLGDIHEPHYVPLIKAEPWEGDSSILSAMLQRTIQFRKRLRFEGASQLQMIELYLRLLRPEIYESLPFSVKEFLARVRRVSLRVDDYMAQSSRTHRMISGYFTRVGLHHRNEVQLGPFMIDIVIGNRLAVEVDGPHHFFRETNMRTALSILKTRVLEAMGWKVVHIHHDEWAQCVTGQKRHLYCYSFWRHLLPNWGEQADTKPKVGDLIRLVAKSRNNDTEDASLVDIERRFSTDRLSLEEYEDFLKTVSEHYLDPSQVTQPPPDAAFDAIPANAAADAPQQLLEPSSPPLSPFDPTPSHMLGEERPRDKIREDDHAVTEATRAASQSAGPREKRKRARQEELVREVEALMSEADAAEKAAQSEEAPPGTSRAHPVAPPPPEDLGKPLPRYHRQAKDRRPKATAKDDAKNEAEGDAAPAIEGLIDRRAAADTTSAVDLSAYRSSDRRERMKPRSGVHEMDEDLLDSLDELFKPPPAEPQRRAHEGGGDDEASETEPAGGRGRRKKREASEVDLAARKMAKEEKQRAEESGLLLGEVDTDADSDEEQQLPATASLSDRPAERTTAALPPFSSLPPFLSHEQAFDITSEMLEEERPATTLSLRAALSSDGAPSTAADQRNGDSYDLIHHGPPGVIDIDGGGHVSVSEWTGSQAEEARVRSRGAGRKRRRVIDPDKLQEELEGIALAQQAQGNRTGG</sequence>
<evidence type="ECO:0000313" key="3">
    <source>
        <dbReference type="EMBL" id="CEM13982.1"/>
    </source>
</evidence>
<feature type="compositionally biased region" description="Acidic residues" evidence="1">
    <location>
        <begin position="1209"/>
        <end position="1219"/>
    </location>
</feature>
<feature type="region of interest" description="Disordered" evidence="1">
    <location>
        <begin position="624"/>
        <end position="665"/>
    </location>
</feature>
<dbReference type="Gene3D" id="3.40.960.10">
    <property type="entry name" value="VSR Endonuclease"/>
    <property type="match status" value="1"/>
</dbReference>
<feature type="region of interest" description="Disordered" evidence="1">
    <location>
        <begin position="1277"/>
        <end position="1304"/>
    </location>
</feature>
<dbReference type="Pfam" id="PF26188">
    <property type="entry name" value="RESC6"/>
    <property type="match status" value="2"/>
</dbReference>
<feature type="compositionally biased region" description="Polar residues" evidence="1">
    <location>
        <begin position="624"/>
        <end position="639"/>
    </location>
</feature>
<dbReference type="InterPro" id="IPR058917">
    <property type="entry name" value="RESC6_dom"/>
</dbReference>
<keyword evidence="4" id="KW-1185">Reference proteome</keyword>
<dbReference type="GO" id="GO:0003723">
    <property type="term" value="F:RNA binding"/>
    <property type="evidence" value="ECO:0007669"/>
    <property type="project" value="TreeGrafter"/>
</dbReference>
<dbReference type="InterPro" id="IPR050870">
    <property type="entry name" value="FAST_kinase"/>
</dbReference>
<feature type="compositionally biased region" description="Low complexity" evidence="1">
    <location>
        <begin position="1239"/>
        <end position="1248"/>
    </location>
</feature>
<dbReference type="PhylomeDB" id="A0A0G4FK95"/>
<evidence type="ECO:0000256" key="1">
    <source>
        <dbReference type="SAM" id="MobiDB-lite"/>
    </source>
</evidence>
<dbReference type="FunCoup" id="A0A0G4FK95">
    <property type="interactions" value="2"/>
</dbReference>
<feature type="compositionally biased region" description="Basic and acidic residues" evidence="1">
    <location>
        <begin position="1076"/>
        <end position="1085"/>
    </location>
</feature>
<dbReference type="PANTHER" id="PTHR21228">
    <property type="entry name" value="FAST LEU-RICH DOMAIN-CONTAINING"/>
    <property type="match status" value="1"/>
</dbReference>
<feature type="compositionally biased region" description="Basic residues" evidence="1">
    <location>
        <begin position="1062"/>
        <end position="1075"/>
    </location>
</feature>
<dbReference type="GO" id="GO:0000963">
    <property type="term" value="P:mitochondrial RNA processing"/>
    <property type="evidence" value="ECO:0007669"/>
    <property type="project" value="TreeGrafter"/>
</dbReference>
<dbReference type="OMA" id="THRMISG"/>
<dbReference type="SMART" id="SM00952">
    <property type="entry name" value="RAP"/>
    <property type="match status" value="1"/>
</dbReference>
<feature type="compositionally biased region" description="Basic and acidic residues" evidence="1">
    <location>
        <begin position="1290"/>
        <end position="1299"/>
    </location>
</feature>
<feature type="region of interest" description="Disordered" evidence="1">
    <location>
        <begin position="1319"/>
        <end position="1344"/>
    </location>
</feature>
<proteinExistence type="predicted"/>
<dbReference type="Pfam" id="PF08373">
    <property type="entry name" value="RAP"/>
    <property type="match status" value="1"/>
</dbReference>
<protein>
    <recommendedName>
        <fullName evidence="2">RAP domain-containing protein</fullName>
    </recommendedName>
</protein>
<dbReference type="Proteomes" id="UP000041254">
    <property type="component" value="Unassembled WGS sequence"/>
</dbReference>
<feature type="compositionally biased region" description="Basic and acidic residues" evidence="1">
    <location>
        <begin position="1012"/>
        <end position="1021"/>
    </location>
</feature>
<dbReference type="InterPro" id="IPR013584">
    <property type="entry name" value="RAP"/>
</dbReference>
<dbReference type="GO" id="GO:0044528">
    <property type="term" value="P:regulation of mitochondrial mRNA stability"/>
    <property type="evidence" value="ECO:0007669"/>
    <property type="project" value="TreeGrafter"/>
</dbReference>
<dbReference type="OrthoDB" id="385235at2759"/>
<dbReference type="EMBL" id="CDMY01000450">
    <property type="protein sequence ID" value="CEM13982.1"/>
    <property type="molecule type" value="Genomic_DNA"/>
</dbReference>
<dbReference type="GO" id="GO:0005759">
    <property type="term" value="C:mitochondrial matrix"/>
    <property type="evidence" value="ECO:0007669"/>
    <property type="project" value="TreeGrafter"/>
</dbReference>
<reference evidence="3 4" key="1">
    <citation type="submission" date="2014-11" db="EMBL/GenBank/DDBJ databases">
        <authorList>
            <person name="Zhu J."/>
            <person name="Qi W."/>
            <person name="Song R."/>
        </authorList>
    </citation>
    <scope>NUCLEOTIDE SEQUENCE [LARGE SCALE GENOMIC DNA]</scope>
</reference>
<feature type="compositionally biased region" description="Basic residues" evidence="1">
    <location>
        <begin position="1330"/>
        <end position="1340"/>
    </location>
</feature>
<evidence type="ECO:0000259" key="2">
    <source>
        <dbReference type="SMART" id="SM00952"/>
    </source>
</evidence>
<feature type="compositionally biased region" description="Acidic residues" evidence="1">
    <location>
        <begin position="1132"/>
        <end position="1141"/>
    </location>
</feature>
<evidence type="ECO:0000313" key="4">
    <source>
        <dbReference type="Proteomes" id="UP000041254"/>
    </source>
</evidence>
<feature type="compositionally biased region" description="Basic and acidic residues" evidence="1">
    <location>
        <begin position="975"/>
        <end position="991"/>
    </location>
</feature>